<keyword evidence="14" id="KW-1185">Reference proteome</keyword>
<evidence type="ECO:0000256" key="1">
    <source>
        <dbReference type="ARBA" id="ARBA00009922"/>
    </source>
</evidence>
<dbReference type="RefSeq" id="WP_160802123.1">
    <property type="nucleotide sequence ID" value="NZ_WUUL01000009.1"/>
</dbReference>
<feature type="domain" description="UvrD-like helicase C-terminal" evidence="12">
    <location>
        <begin position="410"/>
        <end position="699"/>
    </location>
</feature>
<dbReference type="InterPro" id="IPR014017">
    <property type="entry name" value="DNA_helicase_UvrD-like_C"/>
</dbReference>
<dbReference type="PANTHER" id="PTHR11070">
    <property type="entry name" value="UVRD / RECB / PCRA DNA HELICASE FAMILY MEMBER"/>
    <property type="match status" value="1"/>
</dbReference>
<dbReference type="SUPFAM" id="SSF52540">
    <property type="entry name" value="P-loop containing nucleoside triphosphate hydrolases"/>
    <property type="match status" value="1"/>
</dbReference>
<dbReference type="Pfam" id="PF00580">
    <property type="entry name" value="UvrD-helicase"/>
    <property type="match status" value="1"/>
</dbReference>
<evidence type="ECO:0000259" key="12">
    <source>
        <dbReference type="PROSITE" id="PS51217"/>
    </source>
</evidence>
<dbReference type="GO" id="GO:0043138">
    <property type="term" value="F:3'-5' DNA helicase activity"/>
    <property type="evidence" value="ECO:0007669"/>
    <property type="project" value="UniProtKB-EC"/>
</dbReference>
<keyword evidence="4 10" id="KW-0347">Helicase</keyword>
<dbReference type="Pfam" id="PF13361">
    <property type="entry name" value="UvrD_C"/>
    <property type="match status" value="1"/>
</dbReference>
<name>A0A6I4VUV4_9BACL</name>
<accession>A0A6I4VUV4</accession>
<evidence type="ECO:0000256" key="10">
    <source>
        <dbReference type="PROSITE-ProRule" id="PRU00560"/>
    </source>
</evidence>
<comment type="catalytic activity">
    <reaction evidence="7">
        <text>Couples ATP hydrolysis with the unwinding of duplex DNA by translocating in the 3'-5' direction.</text>
        <dbReference type="EC" id="5.6.2.4"/>
    </reaction>
</comment>
<evidence type="ECO:0000256" key="4">
    <source>
        <dbReference type="ARBA" id="ARBA00022806"/>
    </source>
</evidence>
<dbReference type="GO" id="GO:0005829">
    <property type="term" value="C:cytosol"/>
    <property type="evidence" value="ECO:0007669"/>
    <property type="project" value="TreeGrafter"/>
</dbReference>
<dbReference type="InterPro" id="IPR013986">
    <property type="entry name" value="DExx_box_DNA_helicase_dom_sf"/>
</dbReference>
<evidence type="ECO:0000256" key="6">
    <source>
        <dbReference type="ARBA" id="ARBA00023235"/>
    </source>
</evidence>
<organism evidence="13 14">
    <name type="scientific">Shimazuella alba</name>
    <dbReference type="NCBI Taxonomy" id="2690964"/>
    <lineage>
        <taxon>Bacteria</taxon>
        <taxon>Bacillati</taxon>
        <taxon>Bacillota</taxon>
        <taxon>Bacilli</taxon>
        <taxon>Bacillales</taxon>
        <taxon>Thermoactinomycetaceae</taxon>
        <taxon>Shimazuella</taxon>
    </lineage>
</organism>
<keyword evidence="6" id="KW-0413">Isomerase</keyword>
<dbReference type="GO" id="GO:0000725">
    <property type="term" value="P:recombinational repair"/>
    <property type="evidence" value="ECO:0007669"/>
    <property type="project" value="TreeGrafter"/>
</dbReference>
<comment type="caution">
    <text evidence="13">The sequence shown here is derived from an EMBL/GenBank/DDBJ whole genome shotgun (WGS) entry which is preliminary data.</text>
</comment>
<evidence type="ECO:0000313" key="14">
    <source>
        <dbReference type="Proteomes" id="UP000430692"/>
    </source>
</evidence>
<gene>
    <name evidence="13" type="ORF">GSM42_13825</name>
</gene>
<dbReference type="Gene3D" id="1.10.10.160">
    <property type="match status" value="1"/>
</dbReference>
<keyword evidence="3 10" id="KW-0378">Hydrolase</keyword>
<dbReference type="AlphaFoldDB" id="A0A6I4VUV4"/>
<dbReference type="EC" id="5.6.2.4" evidence="8"/>
<dbReference type="InterPro" id="IPR000212">
    <property type="entry name" value="DNA_helicase_UvrD/REP"/>
</dbReference>
<keyword evidence="5 10" id="KW-0067">ATP-binding</keyword>
<evidence type="ECO:0000256" key="8">
    <source>
        <dbReference type="ARBA" id="ARBA00034808"/>
    </source>
</evidence>
<dbReference type="GO" id="GO:0005524">
    <property type="term" value="F:ATP binding"/>
    <property type="evidence" value="ECO:0007669"/>
    <property type="project" value="UniProtKB-UniRule"/>
</dbReference>
<dbReference type="Gene3D" id="1.10.486.10">
    <property type="entry name" value="PCRA, domain 4"/>
    <property type="match status" value="1"/>
</dbReference>
<sequence length="815" mass="97089">MQKPSYSVLLYCFDFTTEIKRQIENWIKDGIKVYLFTADVLDDIEANKDWVAWRKAYFLQWFAVPYRTEYVDRTHFFFDGHIDEEDLYRYLVSEAEDQGFYSFNPEQYQVEHANSGDHLFVMAGAGTGKTTVMVQRMLFLKHTLADFSFDSVAMITFTNEAATLMRIRLQKRLREYYQLTNKRVYLHWLREMTDIQISTFHSFAKKLLEREGRELHFPSHIQIRNYIEMRKRLIGKWIDRFATQEEEIFKSFEAIPHYLLIRSIVTVIQELENNSLHDSMFSVADFGVDEKHFHQLLQYVVVHSMQELAAYKQERGEWEVNDLIRNLYEMQSADLPLKKQYHTIFVDEFQDTDYMQVQFLQWLEQTNHCRLFIVGDIKQSIYRFRGADYTAFEQLKISLSPKRIRELYLTKNYRSTSKLLGDMEPYFEFWGERVSAFPYSKKDALTPMTDEDTIGVQYLNDLNLRQNLRKLEGKDAAILVRSNRDVEWMVDQCEEWGIACIGQTRGQFFRSRPVREFYQLVRFLLFPRSASTCYALQHSSYGAQTILPTELMEQFSEEKDAFWRSWEKQPDYAYWQSCLQLMRRMPIIPLLEKIVTERNPARCFANRYWQRFVDDQAQDETKFHAWCEQRMYRYQSRLEQLLLLLKGKFSDSIATLFRLEKYLRICMTTDVTENDLPVPEIQQSDMGAIQCMTVHKAKGQEFDHVVIPMMDGLFYVHARPHVFLNTTETIPKIAYKLQLDTMRISNNHFQTYQKEEQEELRAEETRLLYVAMTRARKSLLLANPLRCLNDKPDKWGQLIGWRGLSHVSSSNLSKS</sequence>
<evidence type="ECO:0000256" key="7">
    <source>
        <dbReference type="ARBA" id="ARBA00034617"/>
    </source>
</evidence>
<dbReference type="InterPro" id="IPR014016">
    <property type="entry name" value="UvrD-like_ATP-bd"/>
</dbReference>
<evidence type="ECO:0000313" key="13">
    <source>
        <dbReference type="EMBL" id="MXQ54773.1"/>
    </source>
</evidence>
<keyword evidence="2 10" id="KW-0547">Nucleotide-binding</keyword>
<dbReference type="Gene3D" id="3.40.50.300">
    <property type="entry name" value="P-loop containing nucleotide triphosphate hydrolases"/>
    <property type="match status" value="2"/>
</dbReference>
<proteinExistence type="inferred from homology"/>
<dbReference type="CDD" id="cd17932">
    <property type="entry name" value="DEXQc_UvrD"/>
    <property type="match status" value="1"/>
</dbReference>
<evidence type="ECO:0000259" key="11">
    <source>
        <dbReference type="PROSITE" id="PS51198"/>
    </source>
</evidence>
<dbReference type="Proteomes" id="UP000430692">
    <property type="component" value="Unassembled WGS sequence"/>
</dbReference>
<dbReference type="GO" id="GO:0003677">
    <property type="term" value="F:DNA binding"/>
    <property type="evidence" value="ECO:0007669"/>
    <property type="project" value="InterPro"/>
</dbReference>
<dbReference type="EMBL" id="WUUL01000009">
    <property type="protein sequence ID" value="MXQ54773.1"/>
    <property type="molecule type" value="Genomic_DNA"/>
</dbReference>
<dbReference type="GO" id="GO:0016787">
    <property type="term" value="F:hydrolase activity"/>
    <property type="evidence" value="ECO:0007669"/>
    <property type="project" value="UniProtKB-UniRule"/>
</dbReference>
<evidence type="ECO:0000256" key="2">
    <source>
        <dbReference type="ARBA" id="ARBA00022741"/>
    </source>
</evidence>
<comment type="similarity">
    <text evidence="1">Belongs to the helicase family. UvrD subfamily.</text>
</comment>
<evidence type="ECO:0000256" key="9">
    <source>
        <dbReference type="ARBA" id="ARBA00048988"/>
    </source>
</evidence>
<dbReference type="InterPro" id="IPR027417">
    <property type="entry name" value="P-loop_NTPase"/>
</dbReference>
<dbReference type="PROSITE" id="PS51217">
    <property type="entry name" value="UVRD_HELICASE_CTER"/>
    <property type="match status" value="1"/>
</dbReference>
<feature type="binding site" evidence="10">
    <location>
        <begin position="123"/>
        <end position="130"/>
    </location>
    <ligand>
        <name>ATP</name>
        <dbReference type="ChEBI" id="CHEBI:30616"/>
    </ligand>
</feature>
<reference evidence="13 14" key="1">
    <citation type="submission" date="2019-12" db="EMBL/GenBank/DDBJ databases">
        <title>Whole-genome analyses of novel actinobacteria.</title>
        <authorList>
            <person name="Sahin N."/>
            <person name="Saygin H."/>
        </authorList>
    </citation>
    <scope>NUCLEOTIDE SEQUENCE [LARGE SCALE GENOMIC DNA]</scope>
    <source>
        <strain evidence="13 14">KC615</strain>
    </source>
</reference>
<dbReference type="PANTHER" id="PTHR11070:SF67">
    <property type="entry name" value="DNA 3'-5' HELICASE"/>
    <property type="match status" value="1"/>
</dbReference>
<evidence type="ECO:0000256" key="3">
    <source>
        <dbReference type="ARBA" id="ARBA00022801"/>
    </source>
</evidence>
<comment type="catalytic activity">
    <reaction evidence="9">
        <text>ATP + H2O = ADP + phosphate + H(+)</text>
        <dbReference type="Rhea" id="RHEA:13065"/>
        <dbReference type="ChEBI" id="CHEBI:15377"/>
        <dbReference type="ChEBI" id="CHEBI:15378"/>
        <dbReference type="ChEBI" id="CHEBI:30616"/>
        <dbReference type="ChEBI" id="CHEBI:43474"/>
        <dbReference type="ChEBI" id="CHEBI:456216"/>
        <dbReference type="EC" id="5.6.2.4"/>
    </reaction>
</comment>
<evidence type="ECO:0000256" key="5">
    <source>
        <dbReference type="ARBA" id="ARBA00022840"/>
    </source>
</evidence>
<dbReference type="PROSITE" id="PS51198">
    <property type="entry name" value="UVRD_HELICASE_ATP_BIND"/>
    <property type="match status" value="1"/>
</dbReference>
<feature type="domain" description="UvrD-like helicase ATP-binding" evidence="11">
    <location>
        <begin position="102"/>
        <end position="416"/>
    </location>
</feature>
<protein>
    <recommendedName>
        <fullName evidence="8">DNA 3'-5' helicase</fullName>
        <ecNumber evidence="8">5.6.2.4</ecNumber>
    </recommendedName>
</protein>